<protein>
    <submittedName>
        <fullName evidence="1">Uncharacterized protein</fullName>
    </submittedName>
</protein>
<dbReference type="EMBL" id="FWFP01000002">
    <property type="protein sequence ID" value="SLN20469.1"/>
    <property type="molecule type" value="Genomic_DNA"/>
</dbReference>
<organism evidence="1 2">
    <name type="scientific">Ruegeria meonggei</name>
    <dbReference type="NCBI Taxonomy" id="1446476"/>
    <lineage>
        <taxon>Bacteria</taxon>
        <taxon>Pseudomonadati</taxon>
        <taxon>Pseudomonadota</taxon>
        <taxon>Alphaproteobacteria</taxon>
        <taxon>Rhodobacterales</taxon>
        <taxon>Roseobacteraceae</taxon>
        <taxon>Ruegeria</taxon>
    </lineage>
</organism>
<dbReference type="AlphaFoldDB" id="A0A1X6YIB0"/>
<sequence length="46" mass="5165">MKPRFHNVRAFLDINAALEVRDMTPFCTGCGFLHPVTVNKREGTAC</sequence>
<evidence type="ECO:0000313" key="2">
    <source>
        <dbReference type="Proteomes" id="UP000193778"/>
    </source>
</evidence>
<name>A0A1X6YIB0_9RHOB</name>
<proteinExistence type="predicted"/>
<keyword evidence="2" id="KW-1185">Reference proteome</keyword>
<gene>
    <name evidence="1" type="ORF">RUM8411_00724</name>
</gene>
<reference evidence="2" key="1">
    <citation type="submission" date="2017-03" db="EMBL/GenBank/DDBJ databases">
        <authorList>
            <person name="Rodrigo-Torres L."/>
            <person name="Arahal R.D."/>
            <person name="Lucena T."/>
        </authorList>
    </citation>
    <scope>NUCLEOTIDE SEQUENCE [LARGE SCALE GENOMIC DNA]</scope>
    <source>
        <strain evidence="2">CECT 8411</strain>
    </source>
</reference>
<evidence type="ECO:0000313" key="1">
    <source>
        <dbReference type="EMBL" id="SLN20469.1"/>
    </source>
</evidence>
<dbReference type="Proteomes" id="UP000193778">
    <property type="component" value="Unassembled WGS sequence"/>
</dbReference>
<accession>A0A1X6YIB0</accession>